<dbReference type="PANTHER" id="PTHR42923:SF3">
    <property type="entry name" value="PROTOPORPHYRINOGEN OXIDASE"/>
    <property type="match status" value="1"/>
</dbReference>
<dbReference type="Gene3D" id="3.50.50.60">
    <property type="entry name" value="FAD/NAD(P)-binding domain"/>
    <property type="match status" value="1"/>
</dbReference>
<dbReference type="InterPro" id="IPR050464">
    <property type="entry name" value="Zeta_carotene_desat/Oxidored"/>
</dbReference>
<dbReference type="KEGG" id="kim:G3T16_18340"/>
<dbReference type="GO" id="GO:0016491">
    <property type="term" value="F:oxidoreductase activity"/>
    <property type="evidence" value="ECO:0007669"/>
    <property type="project" value="InterPro"/>
</dbReference>
<evidence type="ECO:0000259" key="1">
    <source>
        <dbReference type="Pfam" id="PF01593"/>
    </source>
</evidence>
<dbReference type="PANTHER" id="PTHR42923">
    <property type="entry name" value="PROTOPORPHYRINOGEN OXIDASE"/>
    <property type="match status" value="1"/>
</dbReference>
<evidence type="ECO:0000313" key="2">
    <source>
        <dbReference type="EMBL" id="QIB67059.1"/>
    </source>
</evidence>
<keyword evidence="3" id="KW-1185">Reference proteome</keyword>
<dbReference type="PRINTS" id="PR00419">
    <property type="entry name" value="ADXRDTASE"/>
</dbReference>
<dbReference type="Proteomes" id="UP000477680">
    <property type="component" value="Chromosome"/>
</dbReference>
<dbReference type="Pfam" id="PF01593">
    <property type="entry name" value="Amino_oxidase"/>
    <property type="match status" value="1"/>
</dbReference>
<dbReference type="InterPro" id="IPR036188">
    <property type="entry name" value="FAD/NAD-bd_sf"/>
</dbReference>
<dbReference type="Gene3D" id="3.90.660.20">
    <property type="entry name" value="Protoporphyrinogen oxidase, mitochondrial, domain 2"/>
    <property type="match status" value="1"/>
</dbReference>
<dbReference type="EMBL" id="CP048711">
    <property type="protein sequence ID" value="QIB67059.1"/>
    <property type="molecule type" value="Genomic_DNA"/>
</dbReference>
<name>A0A6C0U6U1_9GAMM</name>
<protein>
    <submittedName>
        <fullName evidence="2">FAD-dependent oxidoreductase</fullName>
    </submittedName>
</protein>
<dbReference type="Gene3D" id="1.10.3110.10">
    <property type="entry name" value="protoporphyrinogen ix oxidase, domain 3"/>
    <property type="match status" value="1"/>
</dbReference>
<dbReference type="RefSeq" id="WP_163496487.1">
    <property type="nucleotide sequence ID" value="NZ_CP048711.1"/>
</dbReference>
<gene>
    <name evidence="2" type="ORF">G3T16_18340</name>
</gene>
<dbReference type="SUPFAM" id="SSF51905">
    <property type="entry name" value="FAD/NAD(P)-binding domain"/>
    <property type="match status" value="1"/>
</dbReference>
<feature type="domain" description="Amine oxidase" evidence="1">
    <location>
        <begin position="15"/>
        <end position="434"/>
    </location>
</feature>
<sequence>MESGQRKVVVVGAGIAGLTAAFHLQQRGFNVVVLEKEAAPGGRMRQVELGGLRVNTGARLLYTFYTPLMELIRQLGLEEEIVYLGHTRMRCNDRGGDYPIAFTPGLGPLFNSSLKLSTRLRLIRLLPDLLRARFATDPNDMSSCAYADHGTMAEYFTARVGRDFVDKIVDPLFRGARSWNAEDVSPAFFLTSTAHMFGHRAFTFRRGIGYINEVLASQLDIRYHTEVLGIERERDGPGATVSWLEEGAERELYADIVVCATEGVRARHLVANQSLPEQSFLADVRYNALGVVYHVLKNSPAHGINFYTRDHPSALAILETVPERDNNKPHLFCELSPEAVEQASREGLQGELGQLVRRDVAQLYPGLERELDHTVSQWIEPMLPVFYPGYIASLRRFAEHQRGARQAIYYCGDYMAQALVGGACGSGRDIARLIGEHYR</sequence>
<organism evidence="2 3">
    <name type="scientific">Kineobactrum salinum</name>
    <dbReference type="NCBI Taxonomy" id="2708301"/>
    <lineage>
        <taxon>Bacteria</taxon>
        <taxon>Pseudomonadati</taxon>
        <taxon>Pseudomonadota</taxon>
        <taxon>Gammaproteobacteria</taxon>
        <taxon>Cellvibrionales</taxon>
        <taxon>Halieaceae</taxon>
        <taxon>Kineobactrum</taxon>
    </lineage>
</organism>
<accession>A0A6C0U6U1</accession>
<dbReference type="InterPro" id="IPR002937">
    <property type="entry name" value="Amino_oxidase"/>
</dbReference>
<reference evidence="2 3" key="1">
    <citation type="submission" date="2020-02" db="EMBL/GenBank/DDBJ databases">
        <title>Genome sequencing for Kineobactrum sp. M2.</title>
        <authorList>
            <person name="Park S.-J."/>
        </authorList>
    </citation>
    <scope>NUCLEOTIDE SEQUENCE [LARGE SCALE GENOMIC DNA]</scope>
    <source>
        <strain evidence="2 3">M2</strain>
    </source>
</reference>
<proteinExistence type="predicted"/>
<dbReference type="AlphaFoldDB" id="A0A6C0U6U1"/>
<evidence type="ECO:0000313" key="3">
    <source>
        <dbReference type="Proteomes" id="UP000477680"/>
    </source>
</evidence>